<comment type="similarity">
    <text evidence="1">Belongs to the AB hydrolase superfamily. AB hydrolase 4 family.</text>
</comment>
<dbReference type="KEGG" id="abac:LuPra_04660"/>
<evidence type="ECO:0000256" key="2">
    <source>
        <dbReference type="PIRSR" id="PIRSR005211-1"/>
    </source>
</evidence>
<feature type="active site" description="Charge relay system" evidence="2">
    <location>
        <position position="143"/>
    </location>
</feature>
<dbReference type="GO" id="GO:0047372">
    <property type="term" value="F:monoacylglycerol lipase activity"/>
    <property type="evidence" value="ECO:0007669"/>
    <property type="project" value="TreeGrafter"/>
</dbReference>
<dbReference type="STRING" id="1855912.LuPra_04660"/>
<dbReference type="InterPro" id="IPR029058">
    <property type="entry name" value="AB_hydrolase_fold"/>
</dbReference>
<feature type="domain" description="AB hydrolase-1" evidence="3">
    <location>
        <begin position="63"/>
        <end position="306"/>
    </location>
</feature>
<dbReference type="InterPro" id="IPR050960">
    <property type="entry name" value="AB_hydrolase_4_sf"/>
</dbReference>
<dbReference type="AlphaFoldDB" id="A0A143PTJ5"/>
<feature type="active site" description="Charge relay system" evidence="2">
    <location>
        <position position="299"/>
    </location>
</feature>
<evidence type="ECO:0000256" key="1">
    <source>
        <dbReference type="ARBA" id="ARBA00010884"/>
    </source>
</evidence>
<dbReference type="Pfam" id="PF00561">
    <property type="entry name" value="Abhydrolase_1"/>
    <property type="match status" value="1"/>
</dbReference>
<protein>
    <submittedName>
        <fullName evidence="4">Putative hydrolase</fullName>
    </submittedName>
</protein>
<dbReference type="InterPro" id="IPR012020">
    <property type="entry name" value="ABHD4"/>
</dbReference>
<dbReference type="SUPFAM" id="SSF53474">
    <property type="entry name" value="alpha/beta-Hydrolases"/>
    <property type="match status" value="1"/>
</dbReference>
<dbReference type="PIRSF" id="PIRSF005211">
    <property type="entry name" value="Ab_hydro_YheT"/>
    <property type="match status" value="1"/>
</dbReference>
<keyword evidence="5" id="KW-1185">Reference proteome</keyword>
<evidence type="ECO:0000313" key="4">
    <source>
        <dbReference type="EMBL" id="AMY11410.1"/>
    </source>
</evidence>
<reference evidence="5" key="2">
    <citation type="submission" date="2016-04" db="EMBL/GenBank/DDBJ databases">
        <title>First Complete Genome Sequence of a Subdivision 6 Acidobacterium.</title>
        <authorList>
            <person name="Huang S."/>
            <person name="Vieira S."/>
            <person name="Bunk B."/>
            <person name="Riedel T."/>
            <person name="Sproeer C."/>
            <person name="Overmann J."/>
        </authorList>
    </citation>
    <scope>NUCLEOTIDE SEQUENCE [LARGE SCALE GENOMIC DNA]</scope>
    <source>
        <strain evidence="5">DSM 100886 HEG_-6_39</strain>
    </source>
</reference>
<evidence type="ECO:0000313" key="5">
    <source>
        <dbReference type="Proteomes" id="UP000076079"/>
    </source>
</evidence>
<keyword evidence="4" id="KW-0378">Hydrolase</keyword>
<dbReference type="GO" id="GO:0034338">
    <property type="term" value="F:short-chain carboxylesterase activity"/>
    <property type="evidence" value="ECO:0007669"/>
    <property type="project" value="TreeGrafter"/>
</dbReference>
<evidence type="ECO:0000259" key="3">
    <source>
        <dbReference type="Pfam" id="PF00561"/>
    </source>
</evidence>
<dbReference type="OrthoDB" id="332676at2"/>
<dbReference type="RefSeq" id="WP_110172958.1">
    <property type="nucleotide sequence ID" value="NZ_CP015136.1"/>
</dbReference>
<dbReference type="PANTHER" id="PTHR10794:SF63">
    <property type="entry name" value="ALPHA_BETA HYDROLASE 1, ISOFORM A"/>
    <property type="match status" value="1"/>
</dbReference>
<dbReference type="InterPro" id="IPR000073">
    <property type="entry name" value="AB_hydrolase_1"/>
</dbReference>
<name>A0A143PTJ5_LUTPR</name>
<proteinExistence type="inferred from homology"/>
<dbReference type="Gene3D" id="3.40.50.1820">
    <property type="entry name" value="alpha/beta hydrolase"/>
    <property type="match status" value="1"/>
</dbReference>
<accession>A0A143PTJ5</accession>
<dbReference type="EMBL" id="CP015136">
    <property type="protein sequence ID" value="AMY11410.1"/>
    <property type="molecule type" value="Genomic_DNA"/>
</dbReference>
<reference evidence="4 5" key="1">
    <citation type="journal article" date="2016" name="Genome Announc.">
        <title>First Complete Genome Sequence of a Subdivision 6 Acidobacterium Strain.</title>
        <authorList>
            <person name="Huang S."/>
            <person name="Vieira S."/>
            <person name="Bunk B."/>
            <person name="Riedel T."/>
            <person name="Sproer C."/>
            <person name="Overmann J."/>
        </authorList>
    </citation>
    <scope>NUCLEOTIDE SEQUENCE [LARGE SCALE GENOMIC DNA]</scope>
    <source>
        <strain evidence="5">DSM 100886 HEG_-6_39</strain>
    </source>
</reference>
<dbReference type="Proteomes" id="UP000076079">
    <property type="component" value="Chromosome"/>
</dbReference>
<dbReference type="PANTHER" id="PTHR10794">
    <property type="entry name" value="ABHYDROLASE DOMAIN-CONTAINING PROTEIN"/>
    <property type="match status" value="1"/>
</dbReference>
<gene>
    <name evidence="4" type="ORF">LuPra_04660</name>
</gene>
<feature type="active site" description="Charge relay system" evidence="2">
    <location>
        <position position="270"/>
    </location>
</feature>
<organism evidence="4 5">
    <name type="scientific">Luteitalea pratensis</name>
    <dbReference type="NCBI Taxonomy" id="1855912"/>
    <lineage>
        <taxon>Bacteria</taxon>
        <taxon>Pseudomonadati</taxon>
        <taxon>Acidobacteriota</taxon>
        <taxon>Vicinamibacteria</taxon>
        <taxon>Vicinamibacterales</taxon>
        <taxon>Vicinamibacteraceae</taxon>
        <taxon>Luteitalea</taxon>
    </lineage>
</organism>
<sequence length="330" mass="36624">MFDLPHYVPSRRWRGGHLMTVYAWARSRPLPGLPEPEACYFDTDTDARVLAHCNWQPQRDKAPALLLLHGLEGSSLAHYMRGIADKAWAAGFSVVRLNQRNCGGTEHLSRGLYHSGLTHDPLYLLRHMIDKEGVPAIVVAGYSLGGNLTMKLAGELGADAPPQLKAVCAVSPTIDLALCVDALERRSNVLYQLNFMRNLRARMQRKAALFPDVYDLARLKGVWTVRGFDDAYTAPLNGFGTATRYYDEASSLHVVDRIRVPALVLTAANDPFVPPDQFTRPEIAGNPHVRVVVTEDGGHCAFVSEPDSAHDGYWAEHVIVRWALEHAPTR</sequence>